<dbReference type="EMBL" id="GECZ01020478">
    <property type="protein sequence ID" value="JAS49291.1"/>
    <property type="molecule type" value="Transcribed_RNA"/>
</dbReference>
<feature type="compositionally biased region" description="Basic and acidic residues" evidence="1">
    <location>
        <begin position="632"/>
        <end position="646"/>
    </location>
</feature>
<feature type="compositionally biased region" description="Polar residues" evidence="1">
    <location>
        <begin position="731"/>
        <end position="746"/>
    </location>
</feature>
<accession>A0A1B6FGG0</accession>
<feature type="region of interest" description="Disordered" evidence="1">
    <location>
        <begin position="1041"/>
        <end position="1262"/>
    </location>
</feature>
<feature type="compositionally biased region" description="Polar residues" evidence="1">
    <location>
        <begin position="776"/>
        <end position="787"/>
    </location>
</feature>
<feature type="compositionally biased region" description="Basic and acidic residues" evidence="1">
    <location>
        <begin position="1081"/>
        <end position="1110"/>
    </location>
</feature>
<evidence type="ECO:0000313" key="2">
    <source>
        <dbReference type="EMBL" id="JAS49291.1"/>
    </source>
</evidence>
<feature type="compositionally biased region" description="Acidic residues" evidence="1">
    <location>
        <begin position="898"/>
        <end position="911"/>
    </location>
</feature>
<feature type="region of interest" description="Disordered" evidence="1">
    <location>
        <begin position="1"/>
        <end position="24"/>
    </location>
</feature>
<feature type="compositionally biased region" description="Polar residues" evidence="1">
    <location>
        <begin position="704"/>
        <end position="723"/>
    </location>
</feature>
<feature type="compositionally biased region" description="Polar residues" evidence="1">
    <location>
        <begin position="370"/>
        <end position="379"/>
    </location>
</feature>
<organism evidence="2">
    <name type="scientific">Cuerna arida</name>
    <dbReference type="NCBI Taxonomy" id="1464854"/>
    <lineage>
        <taxon>Eukaryota</taxon>
        <taxon>Metazoa</taxon>
        <taxon>Ecdysozoa</taxon>
        <taxon>Arthropoda</taxon>
        <taxon>Hexapoda</taxon>
        <taxon>Insecta</taxon>
        <taxon>Pterygota</taxon>
        <taxon>Neoptera</taxon>
        <taxon>Paraneoptera</taxon>
        <taxon>Hemiptera</taxon>
        <taxon>Auchenorrhyncha</taxon>
        <taxon>Membracoidea</taxon>
        <taxon>Cicadellidae</taxon>
        <taxon>Cicadellinae</taxon>
        <taxon>Proconiini</taxon>
        <taxon>Cuerna</taxon>
    </lineage>
</organism>
<feature type="non-terminal residue" evidence="2">
    <location>
        <position position="1"/>
    </location>
</feature>
<feature type="compositionally biased region" description="Acidic residues" evidence="1">
    <location>
        <begin position="682"/>
        <end position="694"/>
    </location>
</feature>
<feature type="region of interest" description="Disordered" evidence="1">
    <location>
        <begin position="773"/>
        <end position="1003"/>
    </location>
</feature>
<feature type="compositionally biased region" description="Acidic residues" evidence="1">
    <location>
        <begin position="1055"/>
        <end position="1065"/>
    </location>
</feature>
<feature type="region of interest" description="Disordered" evidence="1">
    <location>
        <begin position="1288"/>
        <end position="1332"/>
    </location>
</feature>
<feature type="compositionally biased region" description="Basic and acidic residues" evidence="1">
    <location>
        <begin position="1041"/>
        <end position="1054"/>
    </location>
</feature>
<feature type="compositionally biased region" description="Basic and acidic residues" evidence="1">
    <location>
        <begin position="1228"/>
        <end position="1242"/>
    </location>
</feature>
<feature type="compositionally biased region" description="Acidic residues" evidence="1">
    <location>
        <begin position="824"/>
        <end position="833"/>
    </location>
</feature>
<protein>
    <submittedName>
        <fullName evidence="2">Uncharacterized protein</fullName>
    </submittedName>
</protein>
<feature type="compositionally biased region" description="Basic residues" evidence="1">
    <location>
        <begin position="879"/>
        <end position="888"/>
    </location>
</feature>
<feature type="compositionally biased region" description="Basic and acidic residues" evidence="1">
    <location>
        <begin position="323"/>
        <end position="333"/>
    </location>
</feature>
<feature type="compositionally biased region" description="Basic and acidic residues" evidence="1">
    <location>
        <begin position="1298"/>
        <end position="1314"/>
    </location>
</feature>
<reference evidence="2" key="1">
    <citation type="submission" date="2015-11" db="EMBL/GenBank/DDBJ databases">
        <title>De novo transcriptome assembly of four potential Pierce s Disease insect vectors from Arizona vineyards.</title>
        <authorList>
            <person name="Tassone E.E."/>
        </authorList>
    </citation>
    <scope>NUCLEOTIDE SEQUENCE</scope>
</reference>
<feature type="compositionally biased region" description="Basic and acidic residues" evidence="1">
    <location>
        <begin position="12"/>
        <end position="24"/>
    </location>
</feature>
<feature type="region of interest" description="Disordered" evidence="1">
    <location>
        <begin position="682"/>
        <end position="756"/>
    </location>
</feature>
<feature type="compositionally biased region" description="Polar residues" evidence="1">
    <location>
        <begin position="245"/>
        <end position="256"/>
    </location>
</feature>
<feature type="compositionally biased region" description="Polar residues" evidence="1">
    <location>
        <begin position="408"/>
        <end position="423"/>
    </location>
</feature>
<feature type="compositionally biased region" description="Basic residues" evidence="1">
    <location>
        <begin position="214"/>
        <end position="223"/>
    </location>
</feature>
<sequence>STTNSTQPTKVVLKEEADLEPNNKARDQFDVFTELDPLGTGKIKPYIDKKDFFQELKNPPKKVLKDLVGEVPKESNPPLFQANFENNSEVIEKPLKESVFPAPAATDPFGDDPFDKTDPFVDSDFSHSVGFAVVPSMNQDPFDTCFADFTNFSEQSDFNATSSFETPIRKSPQPSEGSPPVHGPLRVSLPPEKQSETLEHGSPKLSPSPPSSRNRNKYSRLHKQNILSGLVKLPSPKQKARSRIIKQNTLDSTYDRSSPVMEGVTLKNRGLETPSPPNVSFLGDLAPEPPPRPAVTSTLIKPPPLPPKRQLQTAVMKPPPRPPHTDEHPHYDYIENCESSGEMPSDVKSPPIPVPARRPRFGGDEISAPNRPSKTNIPSHSEPEYYLTPFPLLPPPQKKSLSPKNSISRDSSVSPRPTPNNAVSSLDITLSQLSKTGFSDLAATLNMSPTSLSKMTLQELTKCLQNLSEVQKNDPSTEEFIQDGDKIRKNVLKSEQYSALRESIDEDTPPFKAEFESHFKPTVENKVSTKEDESLFDKYAVFRELLEQEKTIFDSPLELSTVEETVTSNKYNSESTIPENSDSIINNDSNEEVKMSAPLSKPTVDRYAALRDICLDELTGSKDTDKEETEPLSDKDDSIAEVTRFEDELDTLTMSRPHSESTDSPTATIKETQSIMESTIMEEDASALDDEEAGEEGHGDLGSTLPTVAESNESIAASDSPVQSAPVKEPSVSSLQSLKGDNFTNNSKDKEVDFNSLTEGWAKFDNGITEIEKSGSVHSEGNVSPWSVDSKDTSKEPYSPAWREQPERKSRKGRRHKMPPASDWQEDEESEEGWDSRRSRNASWDEPPRRENGWSDGDSLCDDTPPYDFKHHPQYPNQRRGRRRKVSPWRKSSRDPSSWEEDDRDLSEDQWEEKRWEETSWQTRPKHRGSSWEEERRRDDLRRDDMRRDESRREDSRRDESRREDSRRDDPRRDDSRRDDSRKRRPSPWSTEGERRSSRESLTWDDDERYPRRNYRDRRRRRWEDGNYSRRDWRDREQGRRNYQYYRDRSHESPWEDEFSEQGDEDSPRCQTRKQMWCRSRNSEDEQYDRRYVRPSSREEQNVVDPDTHWARKSQTLQTRSRVNRNKKRSQNSPFEDDFTSQNFGFASEKSPGAGSDFSDYGSKAVLQKPQSSPDEVFKRKEGFSDGADFSPQDGKVLTPRSRQSPFEDDFTPPETRRANGRSISSDLSEKRIQLEEQKNSDDVFLGDSNNDVVNRPRSSKLDKNVLELSITKRKCKINSDQNLGKLKTESESLSEELASKRSSDKRQGPDLKSRMCSLRRNDSSSIKPDSINIFARSGDPFDDDFFSTDTSSCNLSKNKDEKTKKSDPFKWAEAFSAFNFDEEAK</sequence>
<feature type="compositionally biased region" description="Basic residues" evidence="1">
    <location>
        <begin position="809"/>
        <end position="818"/>
    </location>
</feature>
<gene>
    <name evidence="2" type="ORF">g.18095</name>
</gene>
<evidence type="ECO:0000256" key="1">
    <source>
        <dbReference type="SAM" id="MobiDB-lite"/>
    </source>
</evidence>
<proteinExistence type="predicted"/>
<feature type="compositionally biased region" description="Basic and acidic residues" evidence="1">
    <location>
        <begin position="193"/>
        <end position="202"/>
    </location>
</feature>
<feature type="compositionally biased region" description="Polar residues" evidence="1">
    <location>
        <begin position="652"/>
        <end position="669"/>
    </location>
</feature>
<feature type="compositionally biased region" description="Basic and acidic residues" evidence="1">
    <location>
        <begin position="930"/>
        <end position="982"/>
    </location>
</feature>
<name>A0A1B6FGG0_9HEMI</name>
<feature type="region of interest" description="Disordered" evidence="1">
    <location>
        <begin position="621"/>
        <end position="669"/>
    </location>
</feature>
<feature type="region of interest" description="Disordered" evidence="1">
    <location>
        <begin position="158"/>
        <end position="423"/>
    </location>
</feature>